<feature type="region of interest" description="Disordered" evidence="1">
    <location>
        <begin position="257"/>
        <end position="279"/>
    </location>
</feature>
<dbReference type="EMBL" id="KN881189">
    <property type="protein sequence ID" value="KIY60873.1"/>
    <property type="molecule type" value="Genomic_DNA"/>
</dbReference>
<protein>
    <submittedName>
        <fullName evidence="2">Uncharacterized protein</fullName>
    </submittedName>
</protein>
<accession>A0A0D7AR94</accession>
<evidence type="ECO:0000313" key="3">
    <source>
        <dbReference type="Proteomes" id="UP000054007"/>
    </source>
</evidence>
<name>A0A0D7AR94_9AGAR</name>
<proteinExistence type="predicted"/>
<dbReference type="AlphaFoldDB" id="A0A0D7AR94"/>
<sequence>MRFNSQEGAFACLPFIQGICGGPPENPFPLFREAQLIDTAFLCTAIKRQLEVESNIHFFVDLSQHEFVPADFDGAEMAPRDSLVILDALPALEHHISSSLLKYMEQNPPFSKTQFNATLNSLVDSTERHGRAARLAGGPAMPSRYEMFEGYIPDTALIQENAADIEFALSQSENRDQRAISEGANEAEQFDIDHLGLSKTEIPKWQMDLVERARRNCLMGKHVHRLLDTLGSKRPLVKQWLIINGVLTESSVEPSPLAHTRPLVHDSDNTTGSPSPTNCANDAVESAPDEGCVVQEENIAHSKVTTSSGSSQVSTRPTPQWPKPHSDTELQKALSEILSGSVYPRTRSRKNASQSSFNGAACKKAVQDYFVFGIDAVNATLSKCKHSDEVIAVLVMGMEEHTECQLLSGLYDCILEHATRLPSLKLAIMPEGSLKLFPRDKMRRRTAEDAVVLIKDGKDQVLRSLKTHTQHIISRDG</sequence>
<feature type="region of interest" description="Disordered" evidence="1">
    <location>
        <begin position="303"/>
        <end position="326"/>
    </location>
</feature>
<reference evidence="2 3" key="1">
    <citation type="journal article" date="2015" name="Fungal Genet. Biol.">
        <title>Evolution of novel wood decay mechanisms in Agaricales revealed by the genome sequences of Fistulina hepatica and Cylindrobasidium torrendii.</title>
        <authorList>
            <person name="Floudas D."/>
            <person name="Held B.W."/>
            <person name="Riley R."/>
            <person name="Nagy L.G."/>
            <person name="Koehler G."/>
            <person name="Ransdell A.S."/>
            <person name="Younus H."/>
            <person name="Chow J."/>
            <person name="Chiniquy J."/>
            <person name="Lipzen A."/>
            <person name="Tritt A."/>
            <person name="Sun H."/>
            <person name="Haridas S."/>
            <person name="LaButti K."/>
            <person name="Ohm R.A."/>
            <person name="Kues U."/>
            <person name="Blanchette R.A."/>
            <person name="Grigoriev I.V."/>
            <person name="Minto R.E."/>
            <person name="Hibbett D.S."/>
        </authorList>
    </citation>
    <scope>NUCLEOTIDE SEQUENCE [LARGE SCALE GENOMIC DNA]</scope>
    <source>
        <strain evidence="2 3">FP15055 ss-10</strain>
    </source>
</reference>
<feature type="compositionally biased region" description="Low complexity" evidence="1">
    <location>
        <begin position="303"/>
        <end position="315"/>
    </location>
</feature>
<dbReference type="Proteomes" id="UP000054007">
    <property type="component" value="Unassembled WGS sequence"/>
</dbReference>
<evidence type="ECO:0000313" key="2">
    <source>
        <dbReference type="EMBL" id="KIY60873.1"/>
    </source>
</evidence>
<evidence type="ECO:0000256" key="1">
    <source>
        <dbReference type="SAM" id="MobiDB-lite"/>
    </source>
</evidence>
<feature type="compositionally biased region" description="Polar residues" evidence="1">
    <location>
        <begin position="269"/>
        <end position="279"/>
    </location>
</feature>
<gene>
    <name evidence="2" type="ORF">CYLTODRAFT_460342</name>
</gene>
<keyword evidence="3" id="KW-1185">Reference proteome</keyword>
<organism evidence="2 3">
    <name type="scientific">Cylindrobasidium torrendii FP15055 ss-10</name>
    <dbReference type="NCBI Taxonomy" id="1314674"/>
    <lineage>
        <taxon>Eukaryota</taxon>
        <taxon>Fungi</taxon>
        <taxon>Dikarya</taxon>
        <taxon>Basidiomycota</taxon>
        <taxon>Agaricomycotina</taxon>
        <taxon>Agaricomycetes</taxon>
        <taxon>Agaricomycetidae</taxon>
        <taxon>Agaricales</taxon>
        <taxon>Marasmiineae</taxon>
        <taxon>Physalacriaceae</taxon>
        <taxon>Cylindrobasidium</taxon>
    </lineage>
</organism>